<dbReference type="PANTHER" id="PTHR39176">
    <property type="entry name" value="PERIPLASMIC PROTEIN-RELATED"/>
    <property type="match status" value="1"/>
</dbReference>
<evidence type="ECO:0000313" key="2">
    <source>
        <dbReference type="EMBL" id="BAV95869.1"/>
    </source>
</evidence>
<accession>A0AAU9AEF5</accession>
<evidence type="ECO:0000259" key="1">
    <source>
        <dbReference type="Pfam" id="PF07007"/>
    </source>
</evidence>
<dbReference type="GeneID" id="83062296"/>
<proteinExistence type="predicted"/>
<protein>
    <recommendedName>
        <fullName evidence="1">Lysozyme inhibitor LprI-like N-terminal domain-containing protein</fullName>
    </recommendedName>
</protein>
<dbReference type="AlphaFoldDB" id="A0AAU9AEF5"/>
<feature type="domain" description="Lysozyme inhibitor LprI-like N-terminal" evidence="1">
    <location>
        <begin position="12"/>
        <end position="98"/>
    </location>
</feature>
<sequence length="105" mass="11741">MTRPSYDHCLEQTEGVTPAIQECVDTEYEYQDKRLNDAYKALLTKLPQERHDGLREQQRAWIKKRDADCDTGPEPGQGQTLEANACLVDMTAARAGELEAMLAGA</sequence>
<dbReference type="PANTHER" id="PTHR39176:SF1">
    <property type="entry name" value="PERIPLASMIC PROTEIN"/>
    <property type="match status" value="1"/>
</dbReference>
<dbReference type="EMBL" id="AP014940">
    <property type="protein sequence ID" value="BAV95869.1"/>
    <property type="molecule type" value="Genomic_DNA"/>
</dbReference>
<name>A0AAU9AEF5_LYSEN</name>
<gene>
    <name evidence="2" type="ORF">LEN_0382</name>
</gene>
<reference evidence="2 3" key="1">
    <citation type="journal article" date="2017" name="DNA Res.">
        <title>Complete genome sequence and expression profile of the commercial lytic enzyme producer Lysobacter enzymogenes M497-1.</title>
        <authorList>
            <person name="Takami H."/>
            <person name="Toyoda A."/>
            <person name="Uchiyama I."/>
            <person name="Itoh T."/>
            <person name="Takaki Y."/>
            <person name="Arai W."/>
            <person name="Nishi S."/>
            <person name="Kawai M."/>
            <person name="Shinya K."/>
            <person name="Ikeda H."/>
        </authorList>
    </citation>
    <scope>NUCLEOTIDE SEQUENCE [LARGE SCALE GENOMIC DNA]</scope>
    <source>
        <strain evidence="2 3">M497-1</strain>
    </source>
</reference>
<dbReference type="Proteomes" id="UP000218824">
    <property type="component" value="Chromosome"/>
</dbReference>
<organism evidence="2 3">
    <name type="scientific">Lysobacter enzymogenes</name>
    <dbReference type="NCBI Taxonomy" id="69"/>
    <lineage>
        <taxon>Bacteria</taxon>
        <taxon>Pseudomonadati</taxon>
        <taxon>Pseudomonadota</taxon>
        <taxon>Gammaproteobacteria</taxon>
        <taxon>Lysobacterales</taxon>
        <taxon>Lysobacteraceae</taxon>
        <taxon>Lysobacter</taxon>
    </lineage>
</organism>
<dbReference type="Gene3D" id="1.20.1270.180">
    <property type="match status" value="1"/>
</dbReference>
<dbReference type="RefSeq" id="WP_096376425.1">
    <property type="nucleotide sequence ID" value="NZ_AP014940.1"/>
</dbReference>
<dbReference type="InterPro" id="IPR009739">
    <property type="entry name" value="LprI-like_N"/>
</dbReference>
<dbReference type="KEGG" id="lem:LEN_0382"/>
<dbReference type="Pfam" id="PF07007">
    <property type="entry name" value="LprI"/>
    <property type="match status" value="1"/>
</dbReference>
<evidence type="ECO:0000313" key="3">
    <source>
        <dbReference type="Proteomes" id="UP000218824"/>
    </source>
</evidence>